<dbReference type="InterPro" id="IPR009459">
    <property type="entry name" value="MucBP_dom"/>
</dbReference>
<dbReference type="Gene3D" id="3.10.20.320">
    <property type="entry name" value="Putative peptidoglycan bound protein (lpxtg motif)"/>
    <property type="match status" value="1"/>
</dbReference>
<dbReference type="EMBL" id="NGKC01000010">
    <property type="protein sequence ID" value="RSU10944.1"/>
    <property type="molecule type" value="Genomic_DNA"/>
</dbReference>
<dbReference type="InterPro" id="IPR013320">
    <property type="entry name" value="ConA-like_dom_sf"/>
</dbReference>
<feature type="signal peptide" evidence="3">
    <location>
        <begin position="1"/>
        <end position="17"/>
    </location>
</feature>
<dbReference type="Gene3D" id="2.60.120.200">
    <property type="match status" value="1"/>
</dbReference>
<name>A0A430ASB2_9ENTE</name>
<dbReference type="SUPFAM" id="SSF49899">
    <property type="entry name" value="Concanavalin A-like lectins/glucanases"/>
    <property type="match status" value="1"/>
</dbReference>
<organism evidence="5 6">
    <name type="scientific">Vagococcus acidifermentans</name>
    <dbReference type="NCBI Taxonomy" id="564710"/>
    <lineage>
        <taxon>Bacteria</taxon>
        <taxon>Bacillati</taxon>
        <taxon>Bacillota</taxon>
        <taxon>Bacilli</taxon>
        <taxon>Lactobacillales</taxon>
        <taxon>Enterococcaceae</taxon>
        <taxon>Vagococcus</taxon>
    </lineage>
</organism>
<keyword evidence="1" id="KW-0677">Repeat</keyword>
<dbReference type="Pfam" id="PF06458">
    <property type="entry name" value="MucBP"/>
    <property type="match status" value="1"/>
</dbReference>
<feature type="chain" id="PRO_5039269512" evidence="3">
    <location>
        <begin position="18"/>
        <end position="685"/>
    </location>
</feature>
<feature type="compositionally biased region" description="Basic and acidic residues" evidence="2">
    <location>
        <begin position="68"/>
        <end position="78"/>
    </location>
</feature>
<dbReference type="Proteomes" id="UP000286773">
    <property type="component" value="Unassembled WGS sequence"/>
</dbReference>
<dbReference type="CDD" id="cd01951">
    <property type="entry name" value="lectin_L-type"/>
    <property type="match status" value="1"/>
</dbReference>
<gene>
    <name evidence="5" type="ORF">CBF27_09635</name>
</gene>
<proteinExistence type="predicted"/>
<sequence>MLKKILLINLLSGLIFATVVPVDALSATAGTRSSRDMLLASDSSYEQLPQEMSVLETMTVESALEDSSEIRTQTRETMQEVPTEETSETIDTDDFQHNSEQFSSLPDDPNIIPLDKVFQAPIGSSTSILEDGKLLQLNPEAKSQHGAIWSQKKISLLSDFTFKSYLYLGRRSFDAGDGMTFTLTNDPRMASAPNEVIGSPGMGIGAFSTKSGEPYVRNALSIEFDTYLNTGSKDQMDKEISGDKGYGHVAFVTPKGDNNHRSGEHSGVSIANTYLSNGKWRLLTVHWDAERQELSYDLEGVGRASYAVTNLRQQFGSTSVYWGFTSSTGTKYQENLLAITQIPTNISSSAEISVNDGEFAMASEASKGDKVTLKNTLEIKNDYLDDRKPQVSLVLPEELDYMDGSLRIDGEQVSGKDVTMVDRKLVVDLIDYLNLGQQTIIELDMTLNDATPKKQLAMYFTYLEDSAPFHDTNQVTLTIAAPKEKTLTIHYQDLQKRDIAPSKELIGEIGSSYKEEPVSIAGYVFDHDSGNAEGVFAEESTDIYFYYRAGRLYFKETPEKIDLGKHKVSNQLVTTFGKPSAGLAILDERKSTGWTLQLKQRQPLSAGDFEMPGVLSFVNKKNATVLGESAVTIFTSDKNGLTDLSGMLNPSAKLGIKADIPVEYQRLGTFKGKLEWLLLDVPNNF</sequence>
<accession>A0A430ASB2</accession>
<dbReference type="RefSeq" id="WP_126814093.1">
    <property type="nucleotide sequence ID" value="NZ_NGKC01000010.1"/>
</dbReference>
<dbReference type="InterPro" id="IPR056573">
    <property type="entry name" value="Lectin_L-type_dom"/>
</dbReference>
<reference evidence="5 6" key="1">
    <citation type="submission" date="2017-05" db="EMBL/GenBank/DDBJ databases">
        <title>Vagococcus spp. assemblies.</title>
        <authorList>
            <person name="Gulvik C.A."/>
        </authorList>
    </citation>
    <scope>NUCLEOTIDE SEQUENCE [LARGE SCALE GENOMIC DNA]</scope>
    <source>
        <strain evidence="5 6">LMG 24798</strain>
    </source>
</reference>
<feature type="compositionally biased region" description="Acidic residues" evidence="2">
    <location>
        <begin position="82"/>
        <end position="93"/>
    </location>
</feature>
<evidence type="ECO:0000256" key="2">
    <source>
        <dbReference type="SAM" id="MobiDB-lite"/>
    </source>
</evidence>
<evidence type="ECO:0000259" key="4">
    <source>
        <dbReference type="Pfam" id="PF06458"/>
    </source>
</evidence>
<protein>
    <submittedName>
        <fullName evidence="5">Lectin</fullName>
    </submittedName>
</protein>
<evidence type="ECO:0000256" key="3">
    <source>
        <dbReference type="SAM" id="SignalP"/>
    </source>
</evidence>
<dbReference type="Pfam" id="PF18483">
    <property type="entry name" value="Lectin_L-type_dom"/>
    <property type="match status" value="1"/>
</dbReference>
<feature type="region of interest" description="Disordered" evidence="2">
    <location>
        <begin position="63"/>
        <end position="106"/>
    </location>
</feature>
<evidence type="ECO:0000313" key="6">
    <source>
        <dbReference type="Proteomes" id="UP000286773"/>
    </source>
</evidence>
<keyword evidence="6" id="KW-1185">Reference proteome</keyword>
<keyword evidence="3" id="KW-0732">Signal</keyword>
<dbReference type="OrthoDB" id="2306834at2"/>
<evidence type="ECO:0000256" key="1">
    <source>
        <dbReference type="ARBA" id="ARBA00022737"/>
    </source>
</evidence>
<feature type="domain" description="MucBP" evidence="4">
    <location>
        <begin position="487"/>
        <end position="548"/>
    </location>
</feature>
<evidence type="ECO:0000313" key="5">
    <source>
        <dbReference type="EMBL" id="RSU10944.1"/>
    </source>
</evidence>
<dbReference type="AlphaFoldDB" id="A0A430ASB2"/>
<comment type="caution">
    <text evidence="5">The sequence shown here is derived from an EMBL/GenBank/DDBJ whole genome shotgun (WGS) entry which is preliminary data.</text>
</comment>